<dbReference type="Proteomes" id="UP000283360">
    <property type="component" value="Unassembled WGS sequence"/>
</dbReference>
<protein>
    <recommendedName>
        <fullName evidence="3">Response regulator</fullName>
    </recommendedName>
</protein>
<evidence type="ECO:0008006" key="3">
    <source>
        <dbReference type="Google" id="ProtNLM"/>
    </source>
</evidence>
<dbReference type="RefSeq" id="WP_117834192.1">
    <property type="nucleotide sequence ID" value="NZ_QRXJ01000001.1"/>
</dbReference>
<evidence type="ECO:0000313" key="2">
    <source>
        <dbReference type="Proteomes" id="UP000283360"/>
    </source>
</evidence>
<comment type="caution">
    <text evidence="1">The sequence shown here is derived from an EMBL/GenBank/DDBJ whole genome shotgun (WGS) entry which is preliminary data.</text>
</comment>
<proteinExistence type="predicted"/>
<sequence length="130" mass="15318">MERIINIENSVIKHCEINRALQYNGYPKAIRAKTAEEDLAMIEEAIDKKTPYELHIVDMHFAVNGIDDWKAGEYVISELKRRNIKIPIIVCSSVRYNYSNSFKYPNVIDCVFYNENRDLNWDFKEALKKI</sequence>
<dbReference type="EMBL" id="QRXJ01000001">
    <property type="protein sequence ID" value="RGT92996.1"/>
    <property type="molecule type" value="Genomic_DNA"/>
</dbReference>
<dbReference type="AlphaFoldDB" id="A0A412QPX3"/>
<accession>A0A412QPX3</accession>
<reference evidence="1 2" key="1">
    <citation type="submission" date="2018-08" db="EMBL/GenBank/DDBJ databases">
        <title>A genome reference for cultivated species of the human gut microbiota.</title>
        <authorList>
            <person name="Zou Y."/>
            <person name="Xue W."/>
            <person name="Luo G."/>
        </authorList>
    </citation>
    <scope>NUCLEOTIDE SEQUENCE [LARGE SCALE GENOMIC DNA]</scope>
    <source>
        <strain evidence="1 2">AF18-12LB</strain>
    </source>
</reference>
<name>A0A412QPX3_9FIRM</name>
<evidence type="ECO:0000313" key="1">
    <source>
        <dbReference type="EMBL" id="RGT92996.1"/>
    </source>
</evidence>
<gene>
    <name evidence="1" type="ORF">DWX03_01260</name>
</gene>
<keyword evidence="2" id="KW-1185">Reference proteome</keyword>
<organism evidence="1 2">
    <name type="scientific">Coprococcus comes</name>
    <dbReference type="NCBI Taxonomy" id="410072"/>
    <lineage>
        <taxon>Bacteria</taxon>
        <taxon>Bacillati</taxon>
        <taxon>Bacillota</taxon>
        <taxon>Clostridia</taxon>
        <taxon>Lachnospirales</taxon>
        <taxon>Lachnospiraceae</taxon>
        <taxon>Coprococcus</taxon>
    </lineage>
</organism>